<evidence type="ECO:0000313" key="2">
    <source>
        <dbReference type="EMBL" id="OCK80133.1"/>
    </source>
</evidence>
<proteinExistence type="predicted"/>
<organism evidence="2 3">
    <name type="scientific">Lepidopterella palustris CBS 459.81</name>
    <dbReference type="NCBI Taxonomy" id="1314670"/>
    <lineage>
        <taxon>Eukaryota</taxon>
        <taxon>Fungi</taxon>
        <taxon>Dikarya</taxon>
        <taxon>Ascomycota</taxon>
        <taxon>Pezizomycotina</taxon>
        <taxon>Dothideomycetes</taxon>
        <taxon>Pleosporomycetidae</taxon>
        <taxon>Mytilinidiales</taxon>
        <taxon>Argynnaceae</taxon>
        <taxon>Lepidopterella</taxon>
    </lineage>
</organism>
<keyword evidence="3" id="KW-1185">Reference proteome</keyword>
<dbReference type="Proteomes" id="UP000250266">
    <property type="component" value="Unassembled WGS sequence"/>
</dbReference>
<dbReference type="EMBL" id="KV744973">
    <property type="protein sequence ID" value="OCK80133.1"/>
    <property type="molecule type" value="Genomic_DNA"/>
</dbReference>
<sequence length="83" mass="9582">MEWLGLYLLKHAASRGHHRGTKTFTYLLIILWKSFTINELIILIASLTHRSPSNTQTLPLDYFTSYSNTFSRHSVATVERTTI</sequence>
<keyword evidence="1" id="KW-0812">Transmembrane</keyword>
<evidence type="ECO:0000256" key="1">
    <source>
        <dbReference type="SAM" id="Phobius"/>
    </source>
</evidence>
<keyword evidence="1" id="KW-1133">Transmembrane helix</keyword>
<evidence type="ECO:0000313" key="3">
    <source>
        <dbReference type="Proteomes" id="UP000250266"/>
    </source>
</evidence>
<reference evidence="2 3" key="1">
    <citation type="journal article" date="2016" name="Nat. Commun.">
        <title>Ectomycorrhizal ecology is imprinted in the genome of the dominant symbiotic fungus Cenococcum geophilum.</title>
        <authorList>
            <consortium name="DOE Joint Genome Institute"/>
            <person name="Peter M."/>
            <person name="Kohler A."/>
            <person name="Ohm R.A."/>
            <person name="Kuo A."/>
            <person name="Krutzmann J."/>
            <person name="Morin E."/>
            <person name="Arend M."/>
            <person name="Barry K.W."/>
            <person name="Binder M."/>
            <person name="Choi C."/>
            <person name="Clum A."/>
            <person name="Copeland A."/>
            <person name="Grisel N."/>
            <person name="Haridas S."/>
            <person name="Kipfer T."/>
            <person name="LaButti K."/>
            <person name="Lindquist E."/>
            <person name="Lipzen A."/>
            <person name="Maire R."/>
            <person name="Meier B."/>
            <person name="Mihaltcheva S."/>
            <person name="Molinier V."/>
            <person name="Murat C."/>
            <person name="Poggeler S."/>
            <person name="Quandt C.A."/>
            <person name="Sperisen C."/>
            <person name="Tritt A."/>
            <person name="Tisserant E."/>
            <person name="Crous P.W."/>
            <person name="Henrissat B."/>
            <person name="Nehls U."/>
            <person name="Egli S."/>
            <person name="Spatafora J.W."/>
            <person name="Grigoriev I.V."/>
            <person name="Martin F.M."/>
        </authorList>
    </citation>
    <scope>NUCLEOTIDE SEQUENCE [LARGE SCALE GENOMIC DNA]</scope>
    <source>
        <strain evidence="2 3">CBS 459.81</strain>
    </source>
</reference>
<accession>A0A8E2JF28</accession>
<dbReference type="AlphaFoldDB" id="A0A8E2JF28"/>
<feature type="transmembrane region" description="Helical" evidence="1">
    <location>
        <begin position="24"/>
        <end position="47"/>
    </location>
</feature>
<gene>
    <name evidence="2" type="ORF">K432DRAFT_51553</name>
</gene>
<name>A0A8E2JF28_9PEZI</name>
<keyword evidence="1" id="KW-0472">Membrane</keyword>
<protein>
    <submittedName>
        <fullName evidence="2">Uncharacterized protein</fullName>
    </submittedName>
</protein>